<name>B9FN82_ORYSJ</name>
<protein>
    <submittedName>
        <fullName evidence="3">Uncharacterized protein</fullName>
    </submittedName>
</protein>
<evidence type="ECO:0000256" key="1">
    <source>
        <dbReference type="SAM" id="MobiDB-lite"/>
    </source>
</evidence>
<feature type="transmembrane region" description="Helical" evidence="2">
    <location>
        <begin position="69"/>
        <end position="89"/>
    </location>
</feature>
<dbReference type="PANTHER" id="PTHR33115">
    <property type="entry name" value="ARM REPEAT SUPERFAMILY PROTEIN"/>
    <property type="match status" value="1"/>
</dbReference>
<dbReference type="PANTHER" id="PTHR33115:SF22">
    <property type="entry name" value="OS12G0449900 PROTEIN"/>
    <property type="match status" value="1"/>
</dbReference>
<feature type="compositionally biased region" description="Basic and acidic residues" evidence="1">
    <location>
        <begin position="576"/>
        <end position="599"/>
    </location>
</feature>
<proteinExistence type="predicted"/>
<feature type="region of interest" description="Disordered" evidence="1">
    <location>
        <begin position="571"/>
        <end position="599"/>
    </location>
</feature>
<reference evidence="3" key="2">
    <citation type="submission" date="2008-12" db="EMBL/GenBank/DDBJ databases">
        <title>Improved gene annotation of the rice (Oryza sativa) genomes.</title>
        <authorList>
            <person name="Wang J."/>
            <person name="Li R."/>
            <person name="Fan W."/>
            <person name="Huang Q."/>
            <person name="Zhang J."/>
            <person name="Zhou Y."/>
            <person name="Hu Y."/>
            <person name="Zi S."/>
            <person name="Li J."/>
            <person name="Ni P."/>
            <person name="Zheng H."/>
            <person name="Zhang Y."/>
            <person name="Zhao M."/>
            <person name="Hao Q."/>
            <person name="McDermott J."/>
            <person name="Samudrala R."/>
            <person name="Kristiansen K."/>
            <person name="Wong G.K.-S."/>
        </authorList>
    </citation>
    <scope>NUCLEOTIDE SEQUENCE</scope>
</reference>
<sequence length="760" mass="84502">MHKQGLEEVKLDWWHDLDGLLTADGELKVFDVFLNEKLTYFRKSFFGLVGTISAMLVKVEKGSFCRMEGVRLMLARVLLVLQLVVLVVILSPLAVFYLFGLLITAGLSLWRLLQRDYGAGEEAANLAPALNVLYSLALVQGALFFYYFTSRLLGRRLANLVAGVYSFGGEGEEEDDGGRTSVVEYMRQTRNGCEKDPSSVRGRNLVTFAVTMMKESSSSSLSSGDYSSGARILDKLLSQAWLREQHELIRQLVGSSTDLMDKLLQTLRCTGTRDRGVREHAARIVAHLAGEITLARFPQGIRCIYSLLTTPRNQQQDDDNDDDEDDSAQSSDHYKKLMVQGLVILHKLAAAEHNRRIIINSTQGRQLLSMAMAPVSADLLHRIDHEAWNDIVACSLQLMCRLVTAPGETGDKLRSQVLNDKDAIGTMERILNCDGCNEKRLYILAINILTQLPMAAKNKVVDEASSMSVESRRKFTKLLLLIYTDEEKDAFMRQMAGEALAMLSERSKSDATIILKASDSTLKDLTAMLLDVLGEIFLVSWTHKEKQPGMTEQGTEGVNFSAQKADIESQDPVACQHEKVKEENEKVKEENEKVKEQDEKVKEQTVDMKLYAALLSLSEAIFQRLVNDDKDLAELTDKIAPGGGTAFSFAGKLKEMVEGNSEQATANCLRMLKITTRMIISLINLNGAKVGADLESLMHSLLKASEKMLELEGFMIFSSSDRTESTNPANILASLVKEAQELLEKKRQAQTTPAPSMETS</sequence>
<dbReference type="AlphaFoldDB" id="B9FN82"/>
<accession>B9FN82</accession>
<dbReference type="InterPro" id="IPR016024">
    <property type="entry name" value="ARM-type_fold"/>
</dbReference>
<keyword evidence="2" id="KW-1133">Transmembrane helix</keyword>
<dbReference type="EMBL" id="CM000142">
    <property type="protein sequence ID" value="EEE62828.1"/>
    <property type="molecule type" value="Genomic_DNA"/>
</dbReference>
<dbReference type="Proteomes" id="UP000007752">
    <property type="component" value="Chromosome 5"/>
</dbReference>
<gene>
    <name evidence="3" type="ORF">OsJ_17631</name>
</gene>
<dbReference type="SUPFAM" id="SSF48371">
    <property type="entry name" value="ARM repeat"/>
    <property type="match status" value="1"/>
</dbReference>
<keyword evidence="2" id="KW-0812">Transmembrane</keyword>
<evidence type="ECO:0000256" key="2">
    <source>
        <dbReference type="SAM" id="Phobius"/>
    </source>
</evidence>
<feature type="transmembrane region" description="Helical" evidence="2">
    <location>
        <begin position="95"/>
        <end position="113"/>
    </location>
</feature>
<keyword evidence="2" id="KW-0472">Membrane</keyword>
<feature type="transmembrane region" description="Helical" evidence="2">
    <location>
        <begin position="125"/>
        <end position="148"/>
    </location>
</feature>
<reference evidence="3" key="1">
    <citation type="journal article" date="2005" name="PLoS Biol.">
        <title>The genomes of Oryza sativa: a history of duplications.</title>
        <authorList>
            <person name="Yu J."/>
            <person name="Wang J."/>
            <person name="Lin W."/>
            <person name="Li S."/>
            <person name="Li H."/>
            <person name="Zhou J."/>
            <person name="Ni P."/>
            <person name="Dong W."/>
            <person name="Hu S."/>
            <person name="Zeng C."/>
            <person name="Zhang J."/>
            <person name="Zhang Y."/>
            <person name="Li R."/>
            <person name="Xu Z."/>
            <person name="Li S."/>
            <person name="Li X."/>
            <person name="Zheng H."/>
            <person name="Cong L."/>
            <person name="Lin L."/>
            <person name="Yin J."/>
            <person name="Geng J."/>
            <person name="Li G."/>
            <person name="Shi J."/>
            <person name="Liu J."/>
            <person name="Lv H."/>
            <person name="Li J."/>
            <person name="Wang J."/>
            <person name="Deng Y."/>
            <person name="Ran L."/>
            <person name="Shi X."/>
            <person name="Wang X."/>
            <person name="Wu Q."/>
            <person name="Li C."/>
            <person name="Ren X."/>
            <person name="Wang J."/>
            <person name="Wang X."/>
            <person name="Li D."/>
            <person name="Liu D."/>
            <person name="Zhang X."/>
            <person name="Ji Z."/>
            <person name="Zhao W."/>
            <person name="Sun Y."/>
            <person name="Zhang Z."/>
            <person name="Bao J."/>
            <person name="Han Y."/>
            <person name="Dong L."/>
            <person name="Ji J."/>
            <person name="Chen P."/>
            <person name="Wu S."/>
            <person name="Liu J."/>
            <person name="Xiao Y."/>
            <person name="Bu D."/>
            <person name="Tan J."/>
            <person name="Yang L."/>
            <person name="Ye C."/>
            <person name="Zhang J."/>
            <person name="Xu J."/>
            <person name="Zhou Y."/>
            <person name="Yu Y."/>
            <person name="Zhang B."/>
            <person name="Zhuang S."/>
            <person name="Wei H."/>
            <person name="Liu B."/>
            <person name="Lei M."/>
            <person name="Yu H."/>
            <person name="Li Y."/>
            <person name="Xu H."/>
            <person name="Wei S."/>
            <person name="He X."/>
            <person name="Fang L."/>
            <person name="Zhang Z."/>
            <person name="Zhang Y."/>
            <person name="Huang X."/>
            <person name="Su Z."/>
            <person name="Tong W."/>
            <person name="Li J."/>
            <person name="Tong Z."/>
            <person name="Li S."/>
            <person name="Ye J."/>
            <person name="Wang L."/>
            <person name="Fang L."/>
            <person name="Lei T."/>
            <person name="Chen C."/>
            <person name="Chen H."/>
            <person name="Xu Z."/>
            <person name="Li H."/>
            <person name="Huang H."/>
            <person name="Zhang F."/>
            <person name="Xu H."/>
            <person name="Li N."/>
            <person name="Zhao C."/>
            <person name="Li S."/>
            <person name="Dong L."/>
            <person name="Huang Y."/>
            <person name="Li L."/>
            <person name="Xi Y."/>
            <person name="Qi Q."/>
            <person name="Li W."/>
            <person name="Zhang B."/>
            <person name="Hu W."/>
            <person name="Zhang Y."/>
            <person name="Tian X."/>
            <person name="Jiao Y."/>
            <person name="Liang X."/>
            <person name="Jin J."/>
            <person name="Gao L."/>
            <person name="Zheng W."/>
            <person name="Hao B."/>
            <person name="Liu S."/>
            <person name="Wang W."/>
            <person name="Yuan L."/>
            <person name="Cao M."/>
            <person name="McDermott J."/>
            <person name="Samudrala R."/>
            <person name="Wang J."/>
            <person name="Wong G.K."/>
            <person name="Yang H."/>
        </authorList>
    </citation>
    <scope>NUCLEOTIDE SEQUENCE [LARGE SCALE GENOMIC DNA]</scope>
</reference>
<organism evidence="3">
    <name type="scientific">Oryza sativa subsp. japonica</name>
    <name type="common">Rice</name>
    <dbReference type="NCBI Taxonomy" id="39947"/>
    <lineage>
        <taxon>Eukaryota</taxon>
        <taxon>Viridiplantae</taxon>
        <taxon>Streptophyta</taxon>
        <taxon>Embryophyta</taxon>
        <taxon>Tracheophyta</taxon>
        <taxon>Spermatophyta</taxon>
        <taxon>Magnoliopsida</taxon>
        <taxon>Liliopsida</taxon>
        <taxon>Poales</taxon>
        <taxon>Poaceae</taxon>
        <taxon>BOP clade</taxon>
        <taxon>Oryzoideae</taxon>
        <taxon>Oryzeae</taxon>
        <taxon>Oryzinae</taxon>
        <taxon>Oryza</taxon>
        <taxon>Oryza sativa</taxon>
    </lineage>
</organism>
<evidence type="ECO:0000313" key="3">
    <source>
        <dbReference type="EMBL" id="EEE62828.1"/>
    </source>
</evidence>